<protein>
    <submittedName>
        <fullName evidence="2">DUF2752 domain-containing protein</fullName>
    </submittedName>
</protein>
<keyword evidence="1" id="KW-0472">Membrane</keyword>
<dbReference type="InterPro" id="IPR021215">
    <property type="entry name" value="DUF2752"/>
</dbReference>
<name>A0A926DDF4_9FIRM</name>
<dbReference type="EMBL" id="JACRSP010000002">
    <property type="protein sequence ID" value="MBC8535811.1"/>
    <property type="molecule type" value="Genomic_DNA"/>
</dbReference>
<keyword evidence="1" id="KW-0812">Transmembrane</keyword>
<feature type="transmembrane region" description="Helical" evidence="1">
    <location>
        <begin position="74"/>
        <end position="95"/>
    </location>
</feature>
<keyword evidence="3" id="KW-1185">Reference proteome</keyword>
<sequence length="100" mass="11128">MSAVLALYLSGRLACPLRRFAGIPCPLCGMSRSIFALLRGQFALSVQLHPMTIPLLTAVFLAVHARLFSKLRPYLYRGCAAVAALTLAVYFYRLWLEQIP</sequence>
<gene>
    <name evidence="2" type="ORF">H8695_03785</name>
</gene>
<organism evidence="2 3">
    <name type="scientific">Feifania hominis</name>
    <dbReference type="NCBI Taxonomy" id="2763660"/>
    <lineage>
        <taxon>Bacteria</taxon>
        <taxon>Bacillati</taxon>
        <taxon>Bacillota</taxon>
        <taxon>Clostridia</taxon>
        <taxon>Eubacteriales</taxon>
        <taxon>Feifaniaceae</taxon>
        <taxon>Feifania</taxon>
    </lineage>
</organism>
<keyword evidence="1" id="KW-1133">Transmembrane helix</keyword>
<dbReference type="Pfam" id="PF10825">
    <property type="entry name" value="DUF2752"/>
    <property type="match status" value="1"/>
</dbReference>
<dbReference type="AlphaFoldDB" id="A0A926DDF4"/>
<comment type="caution">
    <text evidence="2">The sequence shown here is derived from an EMBL/GenBank/DDBJ whole genome shotgun (WGS) entry which is preliminary data.</text>
</comment>
<dbReference type="Proteomes" id="UP000620366">
    <property type="component" value="Unassembled WGS sequence"/>
</dbReference>
<accession>A0A926DDF4</accession>
<feature type="transmembrane region" description="Helical" evidence="1">
    <location>
        <begin position="38"/>
        <end position="62"/>
    </location>
</feature>
<proteinExistence type="predicted"/>
<evidence type="ECO:0000313" key="3">
    <source>
        <dbReference type="Proteomes" id="UP000620366"/>
    </source>
</evidence>
<evidence type="ECO:0000256" key="1">
    <source>
        <dbReference type="SAM" id="Phobius"/>
    </source>
</evidence>
<evidence type="ECO:0000313" key="2">
    <source>
        <dbReference type="EMBL" id="MBC8535811.1"/>
    </source>
</evidence>
<reference evidence="2" key="1">
    <citation type="submission" date="2020-08" db="EMBL/GenBank/DDBJ databases">
        <title>Genome public.</title>
        <authorList>
            <person name="Liu C."/>
            <person name="Sun Q."/>
        </authorList>
    </citation>
    <scope>NUCLEOTIDE SEQUENCE</scope>
    <source>
        <strain evidence="2">BX7</strain>
    </source>
</reference>